<protein>
    <recommendedName>
        <fullName evidence="3">Abi-like protein</fullName>
    </recommendedName>
</protein>
<accession>A0ABP7NXP8</accession>
<dbReference type="Proteomes" id="UP001501337">
    <property type="component" value="Unassembled WGS sequence"/>
</dbReference>
<comment type="caution">
    <text evidence="1">The sequence shown here is derived from an EMBL/GenBank/DDBJ whole genome shotgun (WGS) entry which is preliminary data.</text>
</comment>
<dbReference type="EMBL" id="BAABBO010000007">
    <property type="protein sequence ID" value="GAA3956106.1"/>
    <property type="molecule type" value="Genomic_DNA"/>
</dbReference>
<name>A0ABP7NXP8_9GAMM</name>
<evidence type="ECO:0000313" key="1">
    <source>
        <dbReference type="EMBL" id="GAA3956106.1"/>
    </source>
</evidence>
<dbReference type="RefSeq" id="WP_344804563.1">
    <property type="nucleotide sequence ID" value="NZ_BAABBO010000007.1"/>
</dbReference>
<gene>
    <name evidence="1" type="ORF">GCM10022278_13310</name>
</gene>
<reference evidence="2" key="1">
    <citation type="journal article" date="2019" name="Int. J. Syst. Evol. Microbiol.">
        <title>The Global Catalogue of Microorganisms (GCM) 10K type strain sequencing project: providing services to taxonomists for standard genome sequencing and annotation.</title>
        <authorList>
            <consortium name="The Broad Institute Genomics Platform"/>
            <consortium name="The Broad Institute Genome Sequencing Center for Infectious Disease"/>
            <person name="Wu L."/>
            <person name="Ma J."/>
        </authorList>
    </citation>
    <scope>NUCLEOTIDE SEQUENCE [LARGE SCALE GENOMIC DNA]</scope>
    <source>
        <strain evidence="2">JCM 17555</strain>
    </source>
</reference>
<keyword evidence="2" id="KW-1185">Reference proteome</keyword>
<evidence type="ECO:0008006" key="3">
    <source>
        <dbReference type="Google" id="ProtNLM"/>
    </source>
</evidence>
<organism evidence="1 2">
    <name type="scientific">Allohahella marinimesophila</name>
    <dbReference type="NCBI Taxonomy" id="1054972"/>
    <lineage>
        <taxon>Bacteria</taxon>
        <taxon>Pseudomonadati</taxon>
        <taxon>Pseudomonadota</taxon>
        <taxon>Gammaproteobacteria</taxon>
        <taxon>Oceanospirillales</taxon>
        <taxon>Hahellaceae</taxon>
        <taxon>Allohahella</taxon>
    </lineage>
</organism>
<evidence type="ECO:0000313" key="2">
    <source>
        <dbReference type="Proteomes" id="UP001501337"/>
    </source>
</evidence>
<sequence length="204" mass="23824">MEFYNALGTPERKDQFLRVANFYFYLVQRGDWVTTAPNCNSVVDYLSNSYKMVGIFALVESLSEERHEDFFTWLNKRDLDETFPIASKERLAELHRDYKATYGSIRRCVDFFARLPVDRQKMLCNAVKLNRKPLPNIKKFAEFLYTIRSKFVHEADLVLWLSGSSIRREGSKTVHTELTIPVIMSAMEEGLVAYFREKSPLLAK</sequence>
<proteinExistence type="predicted"/>